<dbReference type="PROSITE" id="PS51318">
    <property type="entry name" value="TAT"/>
    <property type="match status" value="1"/>
</dbReference>
<protein>
    <submittedName>
        <fullName evidence="2">4Fe-4S dicluster domain-containing protein</fullName>
    </submittedName>
</protein>
<evidence type="ECO:0000259" key="1">
    <source>
        <dbReference type="PROSITE" id="PS51379"/>
    </source>
</evidence>
<dbReference type="CDD" id="cd02784">
    <property type="entry name" value="MopB_CT_PHLH"/>
    <property type="match status" value="1"/>
</dbReference>
<feature type="domain" description="4Fe-4S ferredoxin-type" evidence="1">
    <location>
        <begin position="820"/>
        <end position="851"/>
    </location>
</feature>
<dbReference type="Gene3D" id="3.40.228.10">
    <property type="entry name" value="Dimethylsulfoxide Reductase, domain 2"/>
    <property type="match status" value="1"/>
</dbReference>
<dbReference type="PANTHER" id="PTHR42783">
    <property type="entry name" value="GLUTAMATE SYNTHASE [NADPH] SMALL CHAIN"/>
    <property type="match status" value="1"/>
</dbReference>
<dbReference type="PROSITE" id="PS51379">
    <property type="entry name" value="4FE4S_FER_2"/>
    <property type="match status" value="3"/>
</dbReference>
<dbReference type="InterPro" id="IPR017896">
    <property type="entry name" value="4Fe4S_Fe-S-bd"/>
</dbReference>
<dbReference type="OrthoDB" id="9779457at2"/>
<dbReference type="PANTHER" id="PTHR42783:SF3">
    <property type="entry name" value="GLUTAMATE SYNTHASE [NADPH] SMALL CHAIN-RELATED"/>
    <property type="match status" value="1"/>
</dbReference>
<dbReference type="Gene3D" id="2.20.25.90">
    <property type="entry name" value="ADC-like domains"/>
    <property type="match status" value="1"/>
</dbReference>
<gene>
    <name evidence="2" type="ORF">D3Y59_00345</name>
</gene>
<dbReference type="EMBL" id="CP032317">
    <property type="protein sequence ID" value="AYA35636.1"/>
    <property type="molecule type" value="Genomic_DNA"/>
</dbReference>
<evidence type="ECO:0000313" key="3">
    <source>
        <dbReference type="Proteomes" id="UP000262802"/>
    </source>
</evidence>
<dbReference type="Gene3D" id="2.40.40.20">
    <property type="match status" value="1"/>
</dbReference>
<dbReference type="Gene3D" id="3.30.70.20">
    <property type="match status" value="2"/>
</dbReference>
<reference evidence="2 3" key="1">
    <citation type="submission" date="2018-09" db="EMBL/GenBank/DDBJ databases">
        <title>Hymenobacter medium sp. nov., isolated from R2A medium.</title>
        <authorList>
            <person name="Yingchao G."/>
        </authorList>
    </citation>
    <scope>NUCLEOTIDE SEQUENCE [LARGE SCALE GENOMIC DNA]</scope>
    <source>
        <strain evidence="3">sh-6</strain>
    </source>
</reference>
<dbReference type="SUPFAM" id="SSF50692">
    <property type="entry name" value="ADC-like"/>
    <property type="match status" value="1"/>
</dbReference>
<dbReference type="CDD" id="cd10551">
    <property type="entry name" value="PsrB"/>
    <property type="match status" value="1"/>
</dbReference>
<dbReference type="Gene3D" id="3.40.50.740">
    <property type="match status" value="1"/>
</dbReference>
<dbReference type="SUPFAM" id="SSF54862">
    <property type="entry name" value="4Fe-4S ferredoxins"/>
    <property type="match status" value="1"/>
</dbReference>
<feature type="domain" description="4Fe-4S ferredoxin-type" evidence="1">
    <location>
        <begin position="744"/>
        <end position="774"/>
    </location>
</feature>
<dbReference type="Gene3D" id="3.30.2070.10">
    <property type="entry name" value="Formate dehydrogenase/DMSO reductase"/>
    <property type="match status" value="1"/>
</dbReference>
<dbReference type="SUPFAM" id="SSF53706">
    <property type="entry name" value="Formate dehydrogenase/DMSO reductase, domains 1-3"/>
    <property type="match status" value="1"/>
</dbReference>
<evidence type="ECO:0000313" key="2">
    <source>
        <dbReference type="EMBL" id="AYA35636.1"/>
    </source>
</evidence>
<proteinExistence type="predicted"/>
<sequence length="1026" mass="112105">MQESPKYWKGIEELENSPEFLHNALSEFGTLPVKESHPSTDDTVAPRRDFLKLMGFGLAAATLASCEAPVRKAIPYLNKPEEVDPGIANFYASTYFNGQDYNSVLIKTREGRPIKVEGNPESPVTRGGLSARGQASLLNLYDQARLQSFAINGKPADKNQVDQEIRTKLAGVNGRIAIVSPTIISPTTKRVIAEFAGRYANTEHVMYDAVSHSGLLRANGGVVPGYDFSKAAVIVSLGADFLGTWVSPVEYASQYIVNRKVSSSKRTMSRHFQFESNMSLTGANADVRVAVKPSELGQVALALYNGVVGGGAGSSYKNAQLTKAINELKAAGSRALVVSGSNDAAVQTLVTAINAALGNNGTTINPATPSFVRQGDDARMARLVADMKAGQVGAVIFYHANPAYDHPLAADVKQALQNKNLLSISFNEKMDETTLLCQYQCPDHNWMESWNDFEPRRGALSLSQPVITPLFKTRQAQESLLVWAGNPNTYYNYLRNNWRGVLGGNFQAGWDKAVHDGVAAGTLTAAPTAQVAPAISADQAASQVAASKAASGLELALYEKVGVGNGSLANNPWLQELPDPVSKATWGNYVTVSRAMAKEQGWEQGDVIRVTANGKSVELPVLIQPGQAQGSVGIAVGYGREKAGKVGDKVGANAFPLAQLRNGAIVYNVPVTLEKTDASQPIAQTQTHHTIMDRKPVVQEATLAQYIKNPKAVTEYDKISTPEGLEKPNKVSLWQDYEYKNHHWAMAIDLNSCIGCGSCVLGCQVENNIPVVGKQEVINRREMHWLRIDRYYSSNTHKDSFETEGKLATYALMEDPSDNPQVIFQPMLCQHCNHAPCETVCPVLATTHSSEGLNQMTYNRCVGTRYCANNCPYKVRRFNWFSYYSNEKFETVNGHMFTDLGRMVLNPDVTVRARGVIEKCSFCVQRIQLGKLEAKKEKRRPVDGEVVTACAQSCPTQAIVFGDLKDPNSRVAQIWRREDGERGFKVLDAINTQPNITYLTKIRNTDVSNFFAPEAEHAAKAEPHNA</sequence>
<name>A0A3B7R7L2_9BACT</name>
<feature type="domain" description="4Fe-4S ferredoxin-type" evidence="1">
    <location>
        <begin position="852"/>
        <end position="881"/>
    </location>
</feature>
<dbReference type="InterPro" id="IPR006311">
    <property type="entry name" value="TAT_signal"/>
</dbReference>
<dbReference type="RefSeq" id="WP_119443228.1">
    <property type="nucleotide sequence ID" value="NZ_CP032317.1"/>
</dbReference>
<dbReference type="InterPro" id="IPR030948">
    <property type="entry name" value="TAT_var_transloc_signal_dom"/>
</dbReference>
<keyword evidence="3" id="KW-1185">Reference proteome</keyword>
<dbReference type="InterPro" id="IPR009010">
    <property type="entry name" value="Asp_de-COase-like_dom_sf"/>
</dbReference>
<dbReference type="KEGG" id="hyh:D3Y59_00345"/>
<dbReference type="AlphaFoldDB" id="A0A3B7R7L2"/>
<dbReference type="Pfam" id="PF13247">
    <property type="entry name" value="Fer4_11"/>
    <property type="match status" value="1"/>
</dbReference>
<dbReference type="Proteomes" id="UP000262802">
    <property type="component" value="Chromosome"/>
</dbReference>
<dbReference type="NCBIfam" id="TIGR04519">
    <property type="entry name" value="MoCo_extend_TAT"/>
    <property type="match status" value="1"/>
</dbReference>
<organism evidence="2 3">
    <name type="scientific">Hymenobacter oligotrophus</name>
    <dbReference type="NCBI Taxonomy" id="2319843"/>
    <lineage>
        <taxon>Bacteria</taxon>
        <taxon>Pseudomonadati</taxon>
        <taxon>Bacteroidota</taxon>
        <taxon>Cytophagia</taxon>
        <taxon>Cytophagales</taxon>
        <taxon>Hymenobacteraceae</taxon>
        <taxon>Hymenobacter</taxon>
    </lineage>
</organism>
<accession>A0A3B7R7L2</accession>